<dbReference type="Pfam" id="PF00595">
    <property type="entry name" value="PDZ"/>
    <property type="match status" value="1"/>
</dbReference>
<evidence type="ECO:0000313" key="4">
    <source>
        <dbReference type="Proteomes" id="UP000037460"/>
    </source>
</evidence>
<name>A0A0M0JUR6_9EUKA</name>
<sequence>MVAVSATRRTFVLERGPQGLGLELDSTNTIITVKPGGRAEQQGLVQLDDVILTVDGKSCTGKLMQDVMVPGRPVYVVEILRQEKKEAPVATPMKAMNAIRRSMSFDKKPSGGSVKRTMSWTTKKFG</sequence>
<dbReference type="Proteomes" id="UP000037460">
    <property type="component" value="Unassembled WGS sequence"/>
</dbReference>
<keyword evidence="4" id="KW-1185">Reference proteome</keyword>
<dbReference type="AlphaFoldDB" id="A0A0M0JUR6"/>
<proteinExistence type="predicted"/>
<dbReference type="EMBL" id="JWZX01002252">
    <property type="protein sequence ID" value="KOO30289.1"/>
    <property type="molecule type" value="Genomic_DNA"/>
</dbReference>
<feature type="compositionally biased region" description="Polar residues" evidence="1">
    <location>
        <begin position="116"/>
        <end position="126"/>
    </location>
</feature>
<dbReference type="InterPro" id="IPR036034">
    <property type="entry name" value="PDZ_sf"/>
</dbReference>
<organism evidence="3 4">
    <name type="scientific">Chrysochromulina tobinii</name>
    <dbReference type="NCBI Taxonomy" id="1460289"/>
    <lineage>
        <taxon>Eukaryota</taxon>
        <taxon>Haptista</taxon>
        <taxon>Haptophyta</taxon>
        <taxon>Prymnesiophyceae</taxon>
        <taxon>Prymnesiales</taxon>
        <taxon>Chrysochromulinaceae</taxon>
        <taxon>Chrysochromulina</taxon>
    </lineage>
</organism>
<protein>
    <recommendedName>
        <fullName evidence="2">PDZ domain-containing protein</fullName>
    </recommendedName>
</protein>
<dbReference type="InterPro" id="IPR001478">
    <property type="entry name" value="PDZ"/>
</dbReference>
<dbReference type="CDD" id="cd00136">
    <property type="entry name" value="PDZ_canonical"/>
    <property type="match status" value="1"/>
</dbReference>
<feature type="domain" description="PDZ" evidence="2">
    <location>
        <begin position="10"/>
        <end position="67"/>
    </location>
</feature>
<feature type="region of interest" description="Disordered" evidence="1">
    <location>
        <begin position="101"/>
        <end position="126"/>
    </location>
</feature>
<evidence type="ECO:0000259" key="2">
    <source>
        <dbReference type="PROSITE" id="PS50106"/>
    </source>
</evidence>
<evidence type="ECO:0000256" key="1">
    <source>
        <dbReference type="SAM" id="MobiDB-lite"/>
    </source>
</evidence>
<dbReference type="SUPFAM" id="SSF50156">
    <property type="entry name" value="PDZ domain-like"/>
    <property type="match status" value="1"/>
</dbReference>
<gene>
    <name evidence="3" type="ORF">Ctob_006890</name>
</gene>
<reference evidence="4" key="1">
    <citation type="journal article" date="2015" name="PLoS Genet.">
        <title>Genome Sequence and Transcriptome Analyses of Chrysochromulina tobin: Metabolic Tools for Enhanced Algal Fitness in the Prominent Order Prymnesiales (Haptophyceae).</title>
        <authorList>
            <person name="Hovde B.T."/>
            <person name="Deodato C.R."/>
            <person name="Hunsperger H.M."/>
            <person name="Ryken S.A."/>
            <person name="Yost W."/>
            <person name="Jha R.K."/>
            <person name="Patterson J."/>
            <person name="Monnat R.J. Jr."/>
            <person name="Barlow S.B."/>
            <person name="Starkenburg S.R."/>
            <person name="Cattolico R.A."/>
        </authorList>
    </citation>
    <scope>NUCLEOTIDE SEQUENCE</scope>
    <source>
        <strain evidence="4">CCMP291</strain>
    </source>
</reference>
<dbReference type="Gene3D" id="2.30.42.10">
    <property type="match status" value="1"/>
</dbReference>
<dbReference type="OrthoDB" id="66881at2759"/>
<dbReference type="PROSITE" id="PS50106">
    <property type="entry name" value="PDZ"/>
    <property type="match status" value="1"/>
</dbReference>
<comment type="caution">
    <text evidence="3">The sequence shown here is derived from an EMBL/GenBank/DDBJ whole genome shotgun (WGS) entry which is preliminary data.</text>
</comment>
<accession>A0A0M0JUR6</accession>
<evidence type="ECO:0000313" key="3">
    <source>
        <dbReference type="EMBL" id="KOO30289.1"/>
    </source>
</evidence>